<sequence length="428" mass="47398">METERGCPSSEDNENLHPSSYLADLSGRAPISNQSNAERVIARCHLAFMQMSVNFVRTMLEVDMLMCQMKQPFSAEDLLHVYTVVWLKKESGIPFFTDFNDKFKHPSKDCKKAIQAINNRKTLRKGLTSSSPSYVSLEFSNSEEKEGEKAVNQLVLNRRQNLMVYVVELGVPASPISISSLNNEHSDDLAYAPLQPAREVKIVYSFREAHDSGTSSEETNMLELLGGPALQQKWGKETAAGPSKRPKKEDERDELSPSSIIGCGCRVVKARVRCYRARQIGELGHNQGFADDAASPEPLESCSYLGLHEGLVSQAEEGQNYTTATQAQNEAIAVGDQRDKALKDLTKLQAVACSHVYEHVFNRGISRVGDNYDKQVAKLHHKIFMEGCLACGRGCPTWEEATQPEEGAVKATVEEVVENASQDPSLEP</sequence>
<evidence type="ECO:0000313" key="3">
    <source>
        <dbReference type="Proteomes" id="UP000585474"/>
    </source>
</evidence>
<comment type="caution">
    <text evidence="2">The sequence shown here is derived from an EMBL/GenBank/DDBJ whole genome shotgun (WGS) entry which is preliminary data.</text>
</comment>
<dbReference type="EMBL" id="BJWL01000024">
    <property type="protein sequence ID" value="GFZ14474.1"/>
    <property type="molecule type" value="Genomic_DNA"/>
</dbReference>
<accession>A0A7J0GVC7</accession>
<keyword evidence="3" id="KW-1185">Reference proteome</keyword>
<gene>
    <name evidence="2" type="ORF">Acr_24g0006640</name>
</gene>
<dbReference type="AlphaFoldDB" id="A0A7J0GVC7"/>
<protein>
    <submittedName>
        <fullName evidence="2">Uncharacterized protein</fullName>
    </submittedName>
</protein>
<feature type="region of interest" description="Disordered" evidence="1">
    <location>
        <begin position="233"/>
        <end position="256"/>
    </location>
</feature>
<name>A0A7J0GVC7_9ERIC</name>
<reference evidence="2 3" key="1">
    <citation type="submission" date="2019-07" db="EMBL/GenBank/DDBJ databases">
        <title>De Novo Assembly of kiwifruit Actinidia rufa.</title>
        <authorList>
            <person name="Sugita-Konishi S."/>
            <person name="Sato K."/>
            <person name="Mori E."/>
            <person name="Abe Y."/>
            <person name="Kisaki G."/>
            <person name="Hamano K."/>
            <person name="Suezawa K."/>
            <person name="Otani M."/>
            <person name="Fukuda T."/>
            <person name="Manabe T."/>
            <person name="Gomi K."/>
            <person name="Tabuchi M."/>
            <person name="Akimitsu K."/>
            <person name="Kataoka I."/>
        </authorList>
    </citation>
    <scope>NUCLEOTIDE SEQUENCE [LARGE SCALE GENOMIC DNA]</scope>
    <source>
        <strain evidence="3">cv. Fuchu</strain>
    </source>
</reference>
<dbReference type="Proteomes" id="UP000585474">
    <property type="component" value="Unassembled WGS sequence"/>
</dbReference>
<evidence type="ECO:0000256" key="1">
    <source>
        <dbReference type="SAM" id="MobiDB-lite"/>
    </source>
</evidence>
<organism evidence="2 3">
    <name type="scientific">Actinidia rufa</name>
    <dbReference type="NCBI Taxonomy" id="165716"/>
    <lineage>
        <taxon>Eukaryota</taxon>
        <taxon>Viridiplantae</taxon>
        <taxon>Streptophyta</taxon>
        <taxon>Embryophyta</taxon>
        <taxon>Tracheophyta</taxon>
        <taxon>Spermatophyta</taxon>
        <taxon>Magnoliopsida</taxon>
        <taxon>eudicotyledons</taxon>
        <taxon>Gunneridae</taxon>
        <taxon>Pentapetalae</taxon>
        <taxon>asterids</taxon>
        <taxon>Ericales</taxon>
        <taxon>Actinidiaceae</taxon>
        <taxon>Actinidia</taxon>
    </lineage>
</organism>
<evidence type="ECO:0000313" key="2">
    <source>
        <dbReference type="EMBL" id="GFZ14474.1"/>
    </source>
</evidence>
<proteinExistence type="predicted"/>